<dbReference type="InterPro" id="IPR009729">
    <property type="entry name" value="Gal-3-0_sulfotransfrase"/>
</dbReference>
<dbReference type="SUPFAM" id="SSF48371">
    <property type="entry name" value="ARM repeat"/>
    <property type="match status" value="1"/>
</dbReference>
<dbReference type="PANTHER" id="PTHR14647">
    <property type="entry name" value="GALACTOSE-3-O-SULFOTRANSFERASE"/>
    <property type="match status" value="1"/>
</dbReference>
<feature type="region of interest" description="Disordered" evidence="10">
    <location>
        <begin position="62"/>
        <end position="123"/>
    </location>
</feature>
<dbReference type="InterPro" id="IPR016024">
    <property type="entry name" value="ARM-type_fold"/>
</dbReference>
<comment type="caution">
    <text evidence="13">The sequence shown here is derived from an EMBL/GenBank/DDBJ whole genome shotgun (WGS) entry which is preliminary data.</text>
</comment>
<evidence type="ECO:0000256" key="11">
    <source>
        <dbReference type="SAM" id="Phobius"/>
    </source>
</evidence>
<dbReference type="Gene3D" id="3.40.50.10140">
    <property type="entry name" value="Toll/interleukin-1 receptor homology (TIR) domain"/>
    <property type="match status" value="1"/>
</dbReference>
<evidence type="ECO:0000256" key="4">
    <source>
        <dbReference type="ARBA" id="ARBA00022692"/>
    </source>
</evidence>
<keyword evidence="7" id="KW-0333">Golgi apparatus</keyword>
<dbReference type="Pfam" id="PF06990">
    <property type="entry name" value="Gal-3-0_sulfotr"/>
    <property type="match status" value="1"/>
</dbReference>
<dbReference type="Gene3D" id="1.25.10.10">
    <property type="entry name" value="Leucine-rich Repeat Variant"/>
    <property type="match status" value="1"/>
</dbReference>
<feature type="compositionally biased region" description="Basic and acidic residues" evidence="10">
    <location>
        <begin position="244"/>
        <end position="259"/>
    </location>
</feature>
<protein>
    <recommendedName>
        <fullName evidence="12">TIR domain-containing protein</fullName>
    </recommendedName>
</protein>
<keyword evidence="3" id="KW-0808">Transferase</keyword>
<feature type="region of interest" description="Disordered" evidence="10">
    <location>
        <begin position="1153"/>
        <end position="1261"/>
    </location>
</feature>
<evidence type="ECO:0000256" key="2">
    <source>
        <dbReference type="ARBA" id="ARBA00008124"/>
    </source>
</evidence>
<dbReference type="InterPro" id="IPR011989">
    <property type="entry name" value="ARM-like"/>
</dbReference>
<reference evidence="13 14" key="1">
    <citation type="journal article" date="2023" name="Sci. Data">
        <title>Genome assembly of the Korean intertidal mud-creeper Batillaria attramentaria.</title>
        <authorList>
            <person name="Patra A.K."/>
            <person name="Ho P.T."/>
            <person name="Jun S."/>
            <person name="Lee S.J."/>
            <person name="Kim Y."/>
            <person name="Won Y.J."/>
        </authorList>
    </citation>
    <scope>NUCLEOTIDE SEQUENCE [LARGE SCALE GENOMIC DNA]</scope>
    <source>
        <strain evidence="13">Wonlab-2016</strain>
    </source>
</reference>
<feature type="compositionally biased region" description="Low complexity" evidence="10">
    <location>
        <begin position="100"/>
        <end position="119"/>
    </location>
</feature>
<evidence type="ECO:0000313" key="13">
    <source>
        <dbReference type="EMBL" id="KAK7502888.1"/>
    </source>
</evidence>
<keyword evidence="8 11" id="KW-0472">Membrane</keyword>
<feature type="transmembrane region" description="Helical" evidence="11">
    <location>
        <begin position="35"/>
        <end position="56"/>
    </location>
</feature>
<comment type="subcellular location">
    <subcellularLocation>
        <location evidence="1">Golgi apparatus membrane</location>
        <topology evidence="1">Single-pass type II membrane protein</topology>
    </subcellularLocation>
</comment>
<feature type="compositionally biased region" description="Polar residues" evidence="10">
    <location>
        <begin position="1249"/>
        <end position="1261"/>
    </location>
</feature>
<evidence type="ECO:0000313" key="14">
    <source>
        <dbReference type="Proteomes" id="UP001519460"/>
    </source>
</evidence>
<dbReference type="InterPro" id="IPR035897">
    <property type="entry name" value="Toll_tir_struct_dom_sf"/>
</dbReference>
<feature type="compositionally biased region" description="Polar residues" evidence="10">
    <location>
        <begin position="1165"/>
        <end position="1183"/>
    </location>
</feature>
<evidence type="ECO:0000256" key="7">
    <source>
        <dbReference type="ARBA" id="ARBA00023034"/>
    </source>
</evidence>
<keyword evidence="4 11" id="KW-0812">Transmembrane</keyword>
<keyword evidence="9" id="KW-0325">Glycoprotein</keyword>
<evidence type="ECO:0000256" key="3">
    <source>
        <dbReference type="ARBA" id="ARBA00022679"/>
    </source>
</evidence>
<evidence type="ECO:0000256" key="9">
    <source>
        <dbReference type="ARBA" id="ARBA00023180"/>
    </source>
</evidence>
<keyword evidence="14" id="KW-1185">Reference proteome</keyword>
<evidence type="ECO:0000256" key="8">
    <source>
        <dbReference type="ARBA" id="ARBA00023136"/>
    </source>
</evidence>
<dbReference type="Gene3D" id="3.40.50.300">
    <property type="entry name" value="P-loop containing nucleotide triphosphate hydrolases"/>
    <property type="match status" value="1"/>
</dbReference>
<keyword evidence="6 11" id="KW-1133">Transmembrane helix</keyword>
<feature type="region of interest" description="Disordered" evidence="10">
    <location>
        <begin position="243"/>
        <end position="262"/>
    </location>
</feature>
<evidence type="ECO:0000256" key="6">
    <source>
        <dbReference type="ARBA" id="ARBA00022989"/>
    </source>
</evidence>
<dbReference type="Proteomes" id="UP001519460">
    <property type="component" value="Unassembled WGS sequence"/>
</dbReference>
<evidence type="ECO:0000259" key="12">
    <source>
        <dbReference type="Pfam" id="PF13676"/>
    </source>
</evidence>
<name>A0ABD0LUL2_9CAEN</name>
<feature type="compositionally biased region" description="Basic and acidic residues" evidence="10">
    <location>
        <begin position="1204"/>
        <end position="1223"/>
    </location>
</feature>
<feature type="compositionally biased region" description="Polar residues" evidence="10">
    <location>
        <begin position="88"/>
        <end position="99"/>
    </location>
</feature>
<dbReference type="GO" id="GO:0000139">
    <property type="term" value="C:Golgi membrane"/>
    <property type="evidence" value="ECO:0007669"/>
    <property type="project" value="UniProtKB-SubCell"/>
</dbReference>
<comment type="similarity">
    <text evidence="2">Belongs to the galactose-3-O-sulfotransferase family.</text>
</comment>
<proteinExistence type="inferred from homology"/>
<dbReference type="PANTHER" id="PTHR14647:SF87">
    <property type="entry name" value="PUTATIVE-RELATED"/>
    <property type="match status" value="1"/>
</dbReference>
<feature type="region of interest" description="Disordered" evidence="10">
    <location>
        <begin position="182"/>
        <end position="215"/>
    </location>
</feature>
<evidence type="ECO:0000256" key="1">
    <source>
        <dbReference type="ARBA" id="ARBA00004323"/>
    </source>
</evidence>
<feature type="non-terminal residue" evidence="13">
    <location>
        <position position="1261"/>
    </location>
</feature>
<organism evidence="13 14">
    <name type="scientific">Batillaria attramentaria</name>
    <dbReference type="NCBI Taxonomy" id="370345"/>
    <lineage>
        <taxon>Eukaryota</taxon>
        <taxon>Metazoa</taxon>
        <taxon>Spiralia</taxon>
        <taxon>Lophotrochozoa</taxon>
        <taxon>Mollusca</taxon>
        <taxon>Gastropoda</taxon>
        <taxon>Caenogastropoda</taxon>
        <taxon>Sorbeoconcha</taxon>
        <taxon>Cerithioidea</taxon>
        <taxon>Batillariidae</taxon>
        <taxon>Batillaria</taxon>
    </lineage>
</organism>
<evidence type="ECO:0000256" key="10">
    <source>
        <dbReference type="SAM" id="MobiDB-lite"/>
    </source>
</evidence>
<keyword evidence="5" id="KW-0735">Signal-anchor</keyword>
<evidence type="ECO:0000256" key="5">
    <source>
        <dbReference type="ARBA" id="ARBA00022968"/>
    </source>
</evidence>
<feature type="domain" description="TIR" evidence="12">
    <location>
        <begin position="1025"/>
        <end position="1147"/>
    </location>
</feature>
<dbReference type="AlphaFoldDB" id="A0ABD0LUL2"/>
<feature type="compositionally biased region" description="Polar residues" evidence="10">
    <location>
        <begin position="1191"/>
        <end position="1203"/>
    </location>
</feature>
<dbReference type="SUPFAM" id="SSF52540">
    <property type="entry name" value="P-loop containing nucleoside triphosphate hydrolases"/>
    <property type="match status" value="1"/>
</dbReference>
<accession>A0ABD0LUL2</accession>
<dbReference type="SUPFAM" id="SSF52200">
    <property type="entry name" value="Toll/Interleukin receptor TIR domain"/>
    <property type="match status" value="1"/>
</dbReference>
<sequence length="1261" mass="143311">MAPPDSLSRQRGNRLQPVTSLGLRACLWLCNRKKLVFKILFASAIIAVFLTPLRLYTANPGQKKKVKAESVVPPVHLPQSDSTDDVSARSQPATQTVTMESTGASLFSSSSGRTLTSESNEWSRIDRQRSRKLLPNMPSDQVSMVTEGGKARDSVTEERSRMHAWSAADFESKGQVKNDSRSVDSLKIHHPPASHVKYKGEGQKGKSPQQVHPETSVAIETKPEVKAVAMETDHRMVAPGENSVAKEMKPEEGRTEPVAKEPGVAPGEIRHLFFLKVHKSASTTVMNVVYRFALSRQLNIMMPRTGNCLNGRNWTTAAVPLPAGVSRFDILCNHIPFFNEDMVRERIYPDSFFLAIVRYPFQQFVSAFYYFRDVFSFRLLKRIPGSDPIATYLENPEKWEAPIEQGSETHNKMIRDFGMSRPNTLNEVYVGKYIQYLNDTFDLVLISERFDESMILMRRMLGWQLQDVIYIKENAHSHKTYNYTDEQKLSHKRFNMADYALYDHFSRLFEKRVAAEGRSFADEVKTFQKVRDSVDEFCRNETLLGLTVNGTAWNGPFRVSREDCVFMTVREREYTQLHHKFLQHHLREHRASRISMGCGASHSFHANLNLRNEDKNPARERFAPPADTLTAAHRGPLTAGTGEGMVRALDEQFSPEMARQSEASVTEVSRVAELFQKTRTIEPYGQDGNFSNEFTQHLTEIKQALSAENSTAVSEGETKDVEKHLVESATVLGKTVADDLRTSAYIDENPDSLETVVNGRFDVVKTMLEVLVEMTRRSEGAAGVLLENLVPVLLEKLRNEWKEIDATEDSQDTKECVLMLQSLLLLYNISMHEAHVPLLEKLGVHDLMTSYLNSVHPSHRLAAIATLACMKADTGEARVKDNILFLLKLLEKSLKRGKGIEGWPNIRLLEVARMLGQIERFRRPLVEKGILKILLKGLQSKETDVRKDCLEIIWLLSFKRENKPDIVNQSSLIKNVDKLRKDTSTDVQDWARRILFNLKGLLQKRQRYKKIMEDVTPTKATQPHVMLSYQHAYQKTVVKIYNLLKEREAGLKLWLDVHDMPSGSLLESMAEAVEGASVVVICLGEEYKQSRNCKLEAEYAHVLGKPLIPLLMKKGYKPDGWLGMLTRPLKYCDFSHNDRFDSGFEELNKQLHDKIQPGHRRRPNQPGTVEGETNLTETVNQFPDHQKTPESDNTGQETEQSNADSERREAERETANKPQEEVRSAPVALVTRENEEADKQTPERHQAQEQDNTVSVTESPN</sequence>
<gene>
    <name evidence="13" type="ORF">BaRGS_00005837</name>
</gene>
<dbReference type="Pfam" id="PF13676">
    <property type="entry name" value="TIR_2"/>
    <property type="match status" value="1"/>
</dbReference>
<dbReference type="GO" id="GO:0008146">
    <property type="term" value="F:sulfotransferase activity"/>
    <property type="evidence" value="ECO:0007669"/>
    <property type="project" value="UniProtKB-ARBA"/>
</dbReference>
<dbReference type="EMBL" id="JACVVK020000023">
    <property type="protein sequence ID" value="KAK7502888.1"/>
    <property type="molecule type" value="Genomic_DNA"/>
</dbReference>
<dbReference type="InterPro" id="IPR000157">
    <property type="entry name" value="TIR_dom"/>
</dbReference>
<feature type="compositionally biased region" description="Basic and acidic residues" evidence="10">
    <location>
        <begin position="1232"/>
        <end position="1248"/>
    </location>
</feature>
<dbReference type="InterPro" id="IPR027417">
    <property type="entry name" value="P-loop_NTPase"/>
</dbReference>